<dbReference type="EMBL" id="NMQE01000028">
    <property type="protein sequence ID" value="PMB27577.1"/>
    <property type="molecule type" value="Genomic_DNA"/>
</dbReference>
<feature type="signal peptide" evidence="1">
    <location>
        <begin position="1"/>
        <end position="25"/>
    </location>
</feature>
<proteinExistence type="predicted"/>
<protein>
    <submittedName>
        <fullName evidence="2">Uncharacterized protein</fullName>
    </submittedName>
</protein>
<dbReference type="RefSeq" id="WP_102180104.1">
    <property type="nucleotide sequence ID" value="NZ_NMQE01000028.1"/>
</dbReference>
<evidence type="ECO:0000256" key="1">
    <source>
        <dbReference type="SAM" id="SignalP"/>
    </source>
</evidence>
<evidence type="ECO:0000313" key="2">
    <source>
        <dbReference type="EMBL" id="PMB27577.1"/>
    </source>
</evidence>
<dbReference type="Proteomes" id="UP000235081">
    <property type="component" value="Unassembled WGS sequence"/>
</dbReference>
<feature type="chain" id="PRO_5014756560" evidence="1">
    <location>
        <begin position="26"/>
        <end position="398"/>
    </location>
</feature>
<sequence length="398" mass="42914">MRILRILAVSTILTTFFSGNPLVYADETIPTVTRNNGDYQLKTVDWSRINWANLPPVERPGYIKVPQDVVQKIGYDPSRTWSAGQKLDSIIMLGDVDDAFKLSSVSLKNISAIVPTNYSQQKLKDFGLMKWQTIASLVKAIPELGNLDVNQVKPIEDLLALSGITGNGALASYLQSHPTAANLPFSKLDLSRYSINSIPGLATTQLEKFKDWQRALIKEIPGLNQIPFDKMPQPISDGNDVIGVASLVLGQAEHGDPMVGSGQFVSGRVNSNDVTVSVPCNVGAECSYLELGDLAGSSGGLYGKRWVSGSSQKVKGGFGILANVNGGLEPTGRLVYGNAFKVVLTGVSESTGTADFGLYFRFCTHIPFSGKTCTPYFIGPVPWIPVREKDLVVIGTGQ</sequence>
<evidence type="ECO:0000313" key="3">
    <source>
        <dbReference type="Proteomes" id="UP000235081"/>
    </source>
</evidence>
<keyword evidence="1" id="KW-0732">Signal</keyword>
<accession>A0A2N6LPD5</accession>
<name>A0A2N6LPD5_9CYAN</name>
<comment type="caution">
    <text evidence="2">The sequence shown here is derived from an EMBL/GenBank/DDBJ whole genome shotgun (WGS) entry which is preliminary data.</text>
</comment>
<reference evidence="2 3" key="1">
    <citation type="submission" date="2017-07" db="EMBL/GenBank/DDBJ databases">
        <title>Genomes of Fischerella (Mastigocladus) sp. strains.</title>
        <authorList>
            <person name="Miller S.R."/>
        </authorList>
    </citation>
    <scope>NUCLEOTIDE SEQUENCE [LARGE SCALE GENOMIC DNA]</scope>
    <source>
        <strain evidence="2 3">CCMEE 5318</strain>
    </source>
</reference>
<gene>
    <name evidence="2" type="ORF">CEN46_01165</name>
</gene>
<dbReference type="AlphaFoldDB" id="A0A2N6LPD5"/>
<organism evidence="2 3">
    <name type="scientific">Fischerella thermalis CCMEE 5318</name>
    <dbReference type="NCBI Taxonomy" id="2019666"/>
    <lineage>
        <taxon>Bacteria</taxon>
        <taxon>Bacillati</taxon>
        <taxon>Cyanobacteriota</taxon>
        <taxon>Cyanophyceae</taxon>
        <taxon>Nostocales</taxon>
        <taxon>Hapalosiphonaceae</taxon>
        <taxon>Fischerella</taxon>
    </lineage>
</organism>